<name>A0A496PKZ9_9MICC</name>
<dbReference type="Proteomes" id="UP000273119">
    <property type="component" value="Unassembled WGS sequence"/>
</dbReference>
<evidence type="ECO:0000256" key="1">
    <source>
        <dbReference type="ARBA" id="ARBA00000971"/>
    </source>
</evidence>
<dbReference type="EMBL" id="QQXL01000002">
    <property type="protein sequence ID" value="RKW71110.1"/>
    <property type="molecule type" value="Genomic_DNA"/>
</dbReference>
<dbReference type="InterPro" id="IPR001179">
    <property type="entry name" value="PPIase_FKBP_dom"/>
</dbReference>
<keyword evidence="8" id="KW-0732">Signal</keyword>
<comment type="similarity">
    <text evidence="2">Belongs to the FKBP-type PPIase family.</text>
</comment>
<dbReference type="EC" id="5.2.1.8" evidence="3 6"/>
<dbReference type="GO" id="GO:0000785">
    <property type="term" value="C:chromatin"/>
    <property type="evidence" value="ECO:0007669"/>
    <property type="project" value="TreeGrafter"/>
</dbReference>
<evidence type="ECO:0000256" key="3">
    <source>
        <dbReference type="ARBA" id="ARBA00013194"/>
    </source>
</evidence>
<keyword evidence="4 6" id="KW-0697">Rotamase</keyword>
<proteinExistence type="inferred from homology"/>
<feature type="domain" description="PPIase FKBP-type" evidence="9">
    <location>
        <begin position="243"/>
        <end position="328"/>
    </location>
</feature>
<feature type="signal peptide" evidence="8">
    <location>
        <begin position="1"/>
        <end position="21"/>
    </location>
</feature>
<feature type="chain" id="PRO_5019809062" description="peptidylprolyl isomerase" evidence="8">
    <location>
        <begin position="22"/>
        <end position="328"/>
    </location>
</feature>
<evidence type="ECO:0000313" key="10">
    <source>
        <dbReference type="EMBL" id="RKW71110.1"/>
    </source>
</evidence>
<evidence type="ECO:0000259" key="9">
    <source>
        <dbReference type="PROSITE" id="PS50059"/>
    </source>
</evidence>
<dbReference type="Pfam" id="PF00254">
    <property type="entry name" value="FKBP_C"/>
    <property type="match status" value="1"/>
</dbReference>
<organism evidence="10 11">
    <name type="scientific">Galactobacter caseinivorans</name>
    <dbReference type="NCBI Taxonomy" id="2676123"/>
    <lineage>
        <taxon>Bacteria</taxon>
        <taxon>Bacillati</taxon>
        <taxon>Actinomycetota</taxon>
        <taxon>Actinomycetes</taxon>
        <taxon>Micrococcales</taxon>
        <taxon>Micrococcaceae</taxon>
        <taxon>Galactobacter</taxon>
    </lineage>
</organism>
<dbReference type="RefSeq" id="WP_121484445.1">
    <property type="nucleotide sequence ID" value="NZ_QQXL01000002.1"/>
</dbReference>
<dbReference type="AlphaFoldDB" id="A0A496PKZ9"/>
<feature type="region of interest" description="Disordered" evidence="7">
    <location>
        <begin position="20"/>
        <end position="82"/>
    </location>
</feature>
<keyword evidence="11" id="KW-1185">Reference proteome</keyword>
<comment type="catalytic activity">
    <reaction evidence="1 6">
        <text>[protein]-peptidylproline (omega=180) = [protein]-peptidylproline (omega=0)</text>
        <dbReference type="Rhea" id="RHEA:16237"/>
        <dbReference type="Rhea" id="RHEA-COMP:10747"/>
        <dbReference type="Rhea" id="RHEA-COMP:10748"/>
        <dbReference type="ChEBI" id="CHEBI:83833"/>
        <dbReference type="ChEBI" id="CHEBI:83834"/>
        <dbReference type="EC" id="5.2.1.8"/>
    </reaction>
</comment>
<dbReference type="Gene3D" id="3.10.50.40">
    <property type="match status" value="1"/>
</dbReference>
<dbReference type="PROSITE" id="PS51257">
    <property type="entry name" value="PROKAR_LIPOPROTEIN"/>
    <property type="match status" value="1"/>
</dbReference>
<evidence type="ECO:0000256" key="2">
    <source>
        <dbReference type="ARBA" id="ARBA00006577"/>
    </source>
</evidence>
<sequence length="328" mass="33211">MRKLSAAVLAGALMFTLAACGNDDGKSSSPSSSSSAAAASSGAAPGSSAAPAPAKESGDQSVLGKATVTQNEQGAKEPTVKFETPVAADAKVGARLANPGTGDELKEGQMLSVNIAPYDAATGKQVENADYKTPKSIKMTAASFAGGLEDAWAVMQTAKVGADVSVLVPATATGGKAQFWVLHVKEQKAAAVTWNKSDQAGDKIEVAEKAGAYTLTLPKGDDPTKLKVDVLKKGTEGKAATATSQVSALYAGARYANGVQFDGNFDTNTPAAFKLNEVIKGWTQGLTGLKAGSVVVLTIPKDLAYPTAAAGSGTEGALVFLVKIDKVS</sequence>
<comment type="caution">
    <text evidence="10">The sequence shown here is derived from an EMBL/GenBank/DDBJ whole genome shotgun (WGS) entry which is preliminary data.</text>
</comment>
<evidence type="ECO:0000256" key="7">
    <source>
        <dbReference type="SAM" id="MobiDB-lite"/>
    </source>
</evidence>
<dbReference type="PANTHER" id="PTHR43811">
    <property type="entry name" value="FKBP-TYPE PEPTIDYL-PROLYL CIS-TRANS ISOMERASE FKPA"/>
    <property type="match status" value="1"/>
</dbReference>
<accession>A0A496PKZ9</accession>
<dbReference type="GO" id="GO:0003755">
    <property type="term" value="F:peptidyl-prolyl cis-trans isomerase activity"/>
    <property type="evidence" value="ECO:0007669"/>
    <property type="project" value="UniProtKB-KW"/>
</dbReference>
<evidence type="ECO:0000313" key="11">
    <source>
        <dbReference type="Proteomes" id="UP000273119"/>
    </source>
</evidence>
<evidence type="ECO:0000256" key="6">
    <source>
        <dbReference type="PROSITE-ProRule" id="PRU00277"/>
    </source>
</evidence>
<reference evidence="10 11" key="1">
    <citation type="submission" date="2018-07" db="EMBL/GenBank/DDBJ databases">
        <title>Arthrobacter sp. nov., isolated from raw cow's milk with high bacterial count.</title>
        <authorList>
            <person name="Hahne J."/>
            <person name="Isele D."/>
            <person name="Lipski A."/>
        </authorList>
    </citation>
    <scope>NUCLEOTIDE SEQUENCE [LARGE SCALE GENOMIC DNA]</scope>
    <source>
        <strain evidence="10 11">JZ R-183</strain>
    </source>
</reference>
<evidence type="ECO:0000256" key="4">
    <source>
        <dbReference type="ARBA" id="ARBA00023110"/>
    </source>
</evidence>
<protein>
    <recommendedName>
        <fullName evidence="3 6">peptidylprolyl isomerase</fullName>
        <ecNumber evidence="3 6">5.2.1.8</ecNumber>
    </recommendedName>
</protein>
<dbReference type="PROSITE" id="PS50059">
    <property type="entry name" value="FKBP_PPIASE"/>
    <property type="match status" value="1"/>
</dbReference>
<feature type="compositionally biased region" description="Low complexity" evidence="7">
    <location>
        <begin position="27"/>
        <end position="54"/>
    </location>
</feature>
<dbReference type="SUPFAM" id="SSF54534">
    <property type="entry name" value="FKBP-like"/>
    <property type="match status" value="1"/>
</dbReference>
<dbReference type="PANTHER" id="PTHR43811:SF19">
    <property type="entry name" value="39 KDA FK506-BINDING NUCLEAR PROTEIN"/>
    <property type="match status" value="1"/>
</dbReference>
<keyword evidence="5 6" id="KW-0413">Isomerase</keyword>
<evidence type="ECO:0000256" key="5">
    <source>
        <dbReference type="ARBA" id="ARBA00023235"/>
    </source>
</evidence>
<gene>
    <name evidence="10" type="ORF">DWQ67_04795</name>
</gene>
<evidence type="ECO:0000256" key="8">
    <source>
        <dbReference type="SAM" id="SignalP"/>
    </source>
</evidence>
<dbReference type="InterPro" id="IPR046357">
    <property type="entry name" value="PPIase_dom_sf"/>
</dbReference>